<sequence length="190" mass="21572">MQIKFLKEYVNIKSSRAAVSSDTIKEYFGELGKSLENVPTQNIINYDETNLTNEPGCKKVIVSRGCKYSERKVNHSKGKISLMISVTGDGKFLPPYIVYKAAHLYDSWTIRGPHNARYNRSSPSWFDDAKKLLKGDNLSSHLSIDVIKLCQEKDIHFIFLPKNSTHLTQPLDVAAFRLCLLNILIVIKLL</sequence>
<name>A0AAU9TTI7_EUPED</name>
<dbReference type="AlphaFoldDB" id="A0AAU9TTI7"/>
<keyword evidence="3" id="KW-1185">Reference proteome</keyword>
<feature type="domain" description="DDE-1" evidence="1">
    <location>
        <begin position="129"/>
        <end position="174"/>
    </location>
</feature>
<dbReference type="InterPro" id="IPR004875">
    <property type="entry name" value="DDE_SF_endonuclease_dom"/>
</dbReference>
<gene>
    <name evidence="2" type="ORF">EEDITHA_LOCUS4946</name>
</gene>
<protein>
    <recommendedName>
        <fullName evidence="1">DDE-1 domain-containing protein</fullName>
    </recommendedName>
</protein>
<organism evidence="2 3">
    <name type="scientific">Euphydryas editha</name>
    <name type="common">Edith's checkerspot</name>
    <dbReference type="NCBI Taxonomy" id="104508"/>
    <lineage>
        <taxon>Eukaryota</taxon>
        <taxon>Metazoa</taxon>
        <taxon>Ecdysozoa</taxon>
        <taxon>Arthropoda</taxon>
        <taxon>Hexapoda</taxon>
        <taxon>Insecta</taxon>
        <taxon>Pterygota</taxon>
        <taxon>Neoptera</taxon>
        <taxon>Endopterygota</taxon>
        <taxon>Lepidoptera</taxon>
        <taxon>Glossata</taxon>
        <taxon>Ditrysia</taxon>
        <taxon>Papilionoidea</taxon>
        <taxon>Nymphalidae</taxon>
        <taxon>Nymphalinae</taxon>
        <taxon>Euphydryas</taxon>
    </lineage>
</organism>
<dbReference type="Pfam" id="PF03184">
    <property type="entry name" value="DDE_1"/>
    <property type="match status" value="1"/>
</dbReference>
<evidence type="ECO:0000313" key="3">
    <source>
        <dbReference type="Proteomes" id="UP001153954"/>
    </source>
</evidence>
<comment type="caution">
    <text evidence="2">The sequence shown here is derived from an EMBL/GenBank/DDBJ whole genome shotgun (WGS) entry which is preliminary data.</text>
</comment>
<evidence type="ECO:0000259" key="1">
    <source>
        <dbReference type="Pfam" id="PF03184"/>
    </source>
</evidence>
<proteinExistence type="predicted"/>
<dbReference type="EMBL" id="CAKOGL010000007">
    <property type="protein sequence ID" value="CAH2088822.1"/>
    <property type="molecule type" value="Genomic_DNA"/>
</dbReference>
<dbReference type="GO" id="GO:0003676">
    <property type="term" value="F:nucleic acid binding"/>
    <property type="evidence" value="ECO:0007669"/>
    <property type="project" value="InterPro"/>
</dbReference>
<reference evidence="2" key="1">
    <citation type="submission" date="2022-03" db="EMBL/GenBank/DDBJ databases">
        <authorList>
            <person name="Tunstrom K."/>
        </authorList>
    </citation>
    <scope>NUCLEOTIDE SEQUENCE</scope>
</reference>
<accession>A0AAU9TTI7</accession>
<dbReference type="Proteomes" id="UP001153954">
    <property type="component" value="Unassembled WGS sequence"/>
</dbReference>
<evidence type="ECO:0000313" key="2">
    <source>
        <dbReference type="EMBL" id="CAH2088822.1"/>
    </source>
</evidence>